<dbReference type="Pfam" id="PF09359">
    <property type="entry name" value="VTC"/>
    <property type="match status" value="1"/>
</dbReference>
<dbReference type="AlphaFoldDB" id="Z9JTU6"/>
<gene>
    <name evidence="3" type="ORF">BF93_14950</name>
</gene>
<keyword evidence="4" id="KW-1185">Reference proteome</keyword>
<feature type="domain" description="VTC" evidence="2">
    <location>
        <begin position="35"/>
        <end position="259"/>
    </location>
</feature>
<dbReference type="RefSeq" id="WP_051486634.1">
    <property type="nucleotide sequence ID" value="NZ_KK069991.1"/>
</dbReference>
<name>Z9JTU6_9MICO</name>
<evidence type="ECO:0000259" key="2">
    <source>
        <dbReference type="Pfam" id="PF09359"/>
    </source>
</evidence>
<dbReference type="OrthoDB" id="148766at2"/>
<dbReference type="Proteomes" id="UP000023067">
    <property type="component" value="Unassembled WGS sequence"/>
</dbReference>
<dbReference type="InterPro" id="IPR018966">
    <property type="entry name" value="VTC_domain"/>
</dbReference>
<dbReference type="GO" id="GO:0006799">
    <property type="term" value="P:polyphosphate biosynthetic process"/>
    <property type="evidence" value="ECO:0007669"/>
    <property type="project" value="UniProtKB-ARBA"/>
</dbReference>
<dbReference type="InterPro" id="IPR042267">
    <property type="entry name" value="VTC_sf"/>
</dbReference>
<feature type="region of interest" description="Disordered" evidence="1">
    <location>
        <begin position="128"/>
        <end position="147"/>
    </location>
</feature>
<protein>
    <submittedName>
        <fullName evidence="3">Molecular chaperone</fullName>
    </submittedName>
</protein>
<sequence>MSDAPTARPTPRPALLDLPAIGLEQLTEQASLMTRVDRKYLVPASAVHRLLQEMSADLQVLEIAGRRTFGYRSVYYDTAQLASYRAAATGRRRRFKVRRRDYLDTGAAFLEVKTRTGRGESSKVRLALAADPPPPASPGPSPASSGDLRGEAAEFVLAQLAEAGIPVPAGALHPVLATAYDRTTLMAAPADARSDPSRITVDAALAWTDPVTGASTSLTELVVVETKAGTRPGPADRLLWALGHRPLRLSKYAVGLALLRPELAANRWHRTLGRLDLPAA</sequence>
<evidence type="ECO:0000256" key="1">
    <source>
        <dbReference type="SAM" id="MobiDB-lite"/>
    </source>
</evidence>
<dbReference type="Gene3D" id="3.20.100.30">
    <property type="entry name" value="VTC, catalytic tunnel domain"/>
    <property type="match status" value="1"/>
</dbReference>
<dbReference type="PATRIC" id="fig|396014.3.peg.1337"/>
<comment type="caution">
    <text evidence="3">The sequence shown here is derived from an EMBL/GenBank/DDBJ whole genome shotgun (WGS) entry which is preliminary data.</text>
</comment>
<evidence type="ECO:0000313" key="3">
    <source>
        <dbReference type="EMBL" id="EWS81805.1"/>
    </source>
</evidence>
<dbReference type="HOGENOM" id="CLU_068202_0_0_11"/>
<evidence type="ECO:0000313" key="4">
    <source>
        <dbReference type="Proteomes" id="UP000023067"/>
    </source>
</evidence>
<accession>Z9JTU6</accession>
<organism evidence="3 4">
    <name type="scientific">Brachybacterium phenoliresistens</name>
    <dbReference type="NCBI Taxonomy" id="396014"/>
    <lineage>
        <taxon>Bacteria</taxon>
        <taxon>Bacillati</taxon>
        <taxon>Actinomycetota</taxon>
        <taxon>Actinomycetes</taxon>
        <taxon>Micrococcales</taxon>
        <taxon>Dermabacteraceae</taxon>
        <taxon>Brachybacterium</taxon>
    </lineage>
</organism>
<reference evidence="3 4" key="1">
    <citation type="submission" date="2014-02" db="EMBL/GenBank/DDBJ databases">
        <title>Genome sequence of Brachybacterium phenoliresistens strain W13A50.</title>
        <authorList>
            <person name="Wang X."/>
        </authorList>
    </citation>
    <scope>NUCLEOTIDE SEQUENCE [LARGE SCALE GENOMIC DNA]</scope>
    <source>
        <strain evidence="3 4">W13A50</strain>
    </source>
</reference>
<dbReference type="eggNOG" id="COG3025">
    <property type="taxonomic scope" value="Bacteria"/>
</dbReference>
<proteinExistence type="predicted"/>
<dbReference type="EMBL" id="JDYK01000005">
    <property type="protein sequence ID" value="EWS81805.1"/>
    <property type="molecule type" value="Genomic_DNA"/>
</dbReference>
<feature type="compositionally biased region" description="Pro residues" evidence="1">
    <location>
        <begin position="131"/>
        <end position="141"/>
    </location>
</feature>
<dbReference type="STRING" id="396014.BF93_14950"/>